<proteinExistence type="predicted"/>
<name>A0ABU5R461_9PSEU</name>
<dbReference type="Pfam" id="PF09954">
    <property type="entry name" value="DUF2188"/>
    <property type="match status" value="1"/>
</dbReference>
<dbReference type="InterPro" id="IPR018691">
    <property type="entry name" value="DUF2188"/>
</dbReference>
<dbReference type="RefSeq" id="WP_323327608.1">
    <property type="nucleotide sequence ID" value="NZ_JAYFSI010000002.1"/>
</dbReference>
<comment type="caution">
    <text evidence="1">The sequence shown here is derived from an EMBL/GenBank/DDBJ whole genome shotgun (WGS) entry which is preliminary data.</text>
</comment>
<evidence type="ECO:0000313" key="2">
    <source>
        <dbReference type="Proteomes" id="UP001304298"/>
    </source>
</evidence>
<evidence type="ECO:0000313" key="1">
    <source>
        <dbReference type="EMBL" id="MEA5360987.1"/>
    </source>
</evidence>
<reference evidence="1 2" key="1">
    <citation type="submission" date="2023-12" db="EMBL/GenBank/DDBJ databases">
        <title>Amycolatopsis sp. V23-08.</title>
        <authorList>
            <person name="Somphong A."/>
        </authorList>
    </citation>
    <scope>NUCLEOTIDE SEQUENCE [LARGE SCALE GENOMIC DNA]</scope>
    <source>
        <strain evidence="1 2">V23-08</strain>
    </source>
</reference>
<accession>A0ABU5R461</accession>
<dbReference type="EMBL" id="JAYFSI010000002">
    <property type="protein sequence ID" value="MEA5360987.1"/>
    <property type="molecule type" value="Genomic_DNA"/>
</dbReference>
<sequence length="69" mass="7744">MAQGDVHTYFEDGEWKNRVEGGSRASNTAIRRTDAFHSGRAMARKRKVGHVVHDSAGAVESEKTFRKVR</sequence>
<keyword evidence="2" id="KW-1185">Reference proteome</keyword>
<gene>
    <name evidence="1" type="ORF">VA596_15685</name>
</gene>
<protein>
    <submittedName>
        <fullName evidence="1">DUF2188 domain-containing protein</fullName>
    </submittedName>
</protein>
<dbReference type="Proteomes" id="UP001304298">
    <property type="component" value="Unassembled WGS sequence"/>
</dbReference>
<organism evidence="1 2">
    <name type="scientific">Amycolatopsis heterodermiae</name>
    <dbReference type="NCBI Taxonomy" id="3110235"/>
    <lineage>
        <taxon>Bacteria</taxon>
        <taxon>Bacillati</taxon>
        <taxon>Actinomycetota</taxon>
        <taxon>Actinomycetes</taxon>
        <taxon>Pseudonocardiales</taxon>
        <taxon>Pseudonocardiaceae</taxon>
        <taxon>Amycolatopsis</taxon>
    </lineage>
</organism>